<dbReference type="Gene3D" id="3.40.50.300">
    <property type="entry name" value="P-loop containing nucleotide triphosphate hydrolases"/>
    <property type="match status" value="1"/>
</dbReference>
<sequence length="259" mass="29293">MSVLSLDIDLPSKWFQTPQGHRVEALHNIQLKIKEGEFITIIGPSGCGKSTLLKIIAGLDTDHNGKVLLEQKQVEKPGIDKGFIFQEHRLFPWLTVEKNIAADLSLKDPDVRARVDRLIELVRLQGFEKSYPRELSGGMSQRVAIARALLRNPKVLLLDEPFGALDAFTRSHLQEVALDIWEKNRTTMILVTHDIDEAVFLATRVVVMDARPGTIRNIIQVDLPYPRKKTTVSFQELRKLVLSEFEPIDELELIDSSGI</sequence>
<evidence type="ECO:0000256" key="3">
    <source>
        <dbReference type="ARBA" id="ARBA00022840"/>
    </source>
</evidence>
<keyword evidence="6" id="KW-1185">Reference proteome</keyword>
<dbReference type="GO" id="GO:0016887">
    <property type="term" value="F:ATP hydrolysis activity"/>
    <property type="evidence" value="ECO:0007669"/>
    <property type="project" value="InterPro"/>
</dbReference>
<evidence type="ECO:0000313" key="6">
    <source>
        <dbReference type="Proteomes" id="UP000481087"/>
    </source>
</evidence>
<gene>
    <name evidence="5" type="ORF">GQF01_22455</name>
</gene>
<organism evidence="5 6">
    <name type="scientific">Paenibacillus silvestris</name>
    <dbReference type="NCBI Taxonomy" id="2606219"/>
    <lineage>
        <taxon>Bacteria</taxon>
        <taxon>Bacillati</taxon>
        <taxon>Bacillota</taxon>
        <taxon>Bacilli</taxon>
        <taxon>Bacillales</taxon>
        <taxon>Paenibacillaceae</taxon>
        <taxon>Paenibacillus</taxon>
    </lineage>
</organism>
<dbReference type="CDD" id="cd03293">
    <property type="entry name" value="ABC_NrtD_SsuB_transporters"/>
    <property type="match status" value="1"/>
</dbReference>
<evidence type="ECO:0000256" key="2">
    <source>
        <dbReference type="ARBA" id="ARBA00022741"/>
    </source>
</evidence>
<feature type="domain" description="ABC transporter" evidence="4">
    <location>
        <begin position="8"/>
        <end position="235"/>
    </location>
</feature>
<dbReference type="PANTHER" id="PTHR42788:SF13">
    <property type="entry name" value="ALIPHATIC SULFONATES IMPORT ATP-BINDING PROTEIN SSUB"/>
    <property type="match status" value="1"/>
</dbReference>
<dbReference type="Pfam" id="PF00005">
    <property type="entry name" value="ABC_tran"/>
    <property type="match status" value="1"/>
</dbReference>
<dbReference type="SUPFAM" id="SSF52540">
    <property type="entry name" value="P-loop containing nucleoside triphosphate hydrolases"/>
    <property type="match status" value="1"/>
</dbReference>
<dbReference type="EMBL" id="WTUZ01000022">
    <property type="protein sequence ID" value="MZQ84876.1"/>
    <property type="molecule type" value="Genomic_DNA"/>
</dbReference>
<dbReference type="InterPro" id="IPR003593">
    <property type="entry name" value="AAA+_ATPase"/>
</dbReference>
<dbReference type="PROSITE" id="PS50893">
    <property type="entry name" value="ABC_TRANSPORTER_2"/>
    <property type="match status" value="1"/>
</dbReference>
<proteinExistence type="predicted"/>
<keyword evidence="3 5" id="KW-0067">ATP-binding</keyword>
<dbReference type="PANTHER" id="PTHR42788">
    <property type="entry name" value="TAURINE IMPORT ATP-BINDING PROTEIN-RELATED"/>
    <property type="match status" value="1"/>
</dbReference>
<dbReference type="InterPro" id="IPR017871">
    <property type="entry name" value="ABC_transporter-like_CS"/>
</dbReference>
<dbReference type="PROSITE" id="PS00211">
    <property type="entry name" value="ABC_TRANSPORTER_1"/>
    <property type="match status" value="1"/>
</dbReference>
<reference evidence="5 6" key="1">
    <citation type="submission" date="2019-12" db="EMBL/GenBank/DDBJ databases">
        <title>Paenibacillus sp. nov. sp. isolated from soil.</title>
        <authorList>
            <person name="Kim J."/>
            <person name="Jeong S.E."/>
            <person name="Jung H.S."/>
            <person name="Jeon C.O."/>
        </authorList>
    </citation>
    <scope>NUCLEOTIDE SEQUENCE [LARGE SCALE GENOMIC DNA]</scope>
    <source>
        <strain evidence="5 6">5J-6</strain>
    </source>
</reference>
<dbReference type="RefSeq" id="WP_161408922.1">
    <property type="nucleotide sequence ID" value="NZ_WTUZ01000022.1"/>
</dbReference>
<dbReference type="InterPro" id="IPR003439">
    <property type="entry name" value="ABC_transporter-like_ATP-bd"/>
</dbReference>
<evidence type="ECO:0000259" key="4">
    <source>
        <dbReference type="PROSITE" id="PS50893"/>
    </source>
</evidence>
<name>A0A6L8V5K9_9BACL</name>
<dbReference type="InterPro" id="IPR027417">
    <property type="entry name" value="P-loop_NTPase"/>
</dbReference>
<dbReference type="Proteomes" id="UP000481087">
    <property type="component" value="Unassembled WGS sequence"/>
</dbReference>
<dbReference type="AlphaFoldDB" id="A0A6L8V5K9"/>
<protein>
    <submittedName>
        <fullName evidence="5">ATP-binding cassette domain-containing protein</fullName>
    </submittedName>
</protein>
<dbReference type="InterPro" id="IPR050166">
    <property type="entry name" value="ABC_transporter_ATP-bind"/>
</dbReference>
<evidence type="ECO:0000256" key="1">
    <source>
        <dbReference type="ARBA" id="ARBA00022448"/>
    </source>
</evidence>
<dbReference type="SMART" id="SM00382">
    <property type="entry name" value="AAA"/>
    <property type="match status" value="1"/>
</dbReference>
<dbReference type="GO" id="GO:0005524">
    <property type="term" value="F:ATP binding"/>
    <property type="evidence" value="ECO:0007669"/>
    <property type="project" value="UniProtKB-KW"/>
</dbReference>
<accession>A0A6L8V5K9</accession>
<comment type="caution">
    <text evidence="5">The sequence shown here is derived from an EMBL/GenBank/DDBJ whole genome shotgun (WGS) entry which is preliminary data.</text>
</comment>
<evidence type="ECO:0000313" key="5">
    <source>
        <dbReference type="EMBL" id="MZQ84876.1"/>
    </source>
</evidence>
<keyword evidence="2" id="KW-0547">Nucleotide-binding</keyword>
<keyword evidence="1" id="KW-0813">Transport</keyword>